<evidence type="ECO:0000256" key="10">
    <source>
        <dbReference type="SAM" id="MobiDB-lite"/>
    </source>
</evidence>
<gene>
    <name evidence="14" type="primary">fliF</name>
    <name evidence="14" type="ORF">LHGZ1_2431</name>
</gene>
<dbReference type="GO" id="GO:0005886">
    <property type="term" value="C:plasma membrane"/>
    <property type="evidence" value="ECO:0007669"/>
    <property type="project" value="UniProtKB-SubCell"/>
</dbReference>
<protein>
    <recommendedName>
        <fullName evidence="9">Flagellar M-ring protein</fullName>
    </recommendedName>
</protein>
<dbReference type="InterPro" id="IPR006182">
    <property type="entry name" value="FliF_N_dom"/>
</dbReference>
<dbReference type="Proteomes" id="UP000197424">
    <property type="component" value="Chromosome"/>
</dbReference>
<keyword evidence="14" id="KW-0969">Cilium</keyword>
<keyword evidence="8 9" id="KW-0975">Bacterial flagellum</keyword>
<dbReference type="GO" id="GO:0003774">
    <property type="term" value="F:cytoskeletal motor activity"/>
    <property type="evidence" value="ECO:0007669"/>
    <property type="project" value="InterPro"/>
</dbReference>
<keyword evidence="7 11" id="KW-0472">Membrane</keyword>
<dbReference type="InterPro" id="IPR000067">
    <property type="entry name" value="FlgMring_FliF"/>
</dbReference>
<evidence type="ECO:0000256" key="4">
    <source>
        <dbReference type="ARBA" id="ARBA00022475"/>
    </source>
</evidence>
<dbReference type="Pfam" id="PF01514">
    <property type="entry name" value="YscJ_FliF"/>
    <property type="match status" value="1"/>
</dbReference>
<evidence type="ECO:0000256" key="6">
    <source>
        <dbReference type="ARBA" id="ARBA00022989"/>
    </source>
</evidence>
<dbReference type="EMBL" id="CP022115">
    <property type="protein sequence ID" value="ASJ25262.1"/>
    <property type="molecule type" value="Genomic_DNA"/>
</dbReference>
<feature type="transmembrane region" description="Helical" evidence="11">
    <location>
        <begin position="32"/>
        <end position="51"/>
    </location>
</feature>
<evidence type="ECO:0000256" key="2">
    <source>
        <dbReference type="ARBA" id="ARBA00004651"/>
    </source>
</evidence>
<dbReference type="AlphaFoldDB" id="A0A248LKT6"/>
<name>A0A248LKT6_9NEIS</name>
<dbReference type="InterPro" id="IPR013556">
    <property type="entry name" value="Flag_M-ring_C"/>
</dbReference>
<keyword evidence="6 11" id="KW-1133">Transmembrane helix</keyword>
<dbReference type="RefSeq" id="WP_088861207.1">
    <property type="nucleotide sequence ID" value="NZ_CP022115.1"/>
</dbReference>
<evidence type="ECO:0000259" key="12">
    <source>
        <dbReference type="Pfam" id="PF01514"/>
    </source>
</evidence>
<dbReference type="Pfam" id="PF08345">
    <property type="entry name" value="YscJ_FliF_C"/>
    <property type="match status" value="1"/>
</dbReference>
<comment type="similarity">
    <text evidence="3 9">Belongs to the FliF family.</text>
</comment>
<keyword evidence="14" id="KW-0282">Flagellum</keyword>
<dbReference type="PRINTS" id="PR01009">
    <property type="entry name" value="FLGMRINGFLIF"/>
</dbReference>
<dbReference type="GO" id="GO:0071973">
    <property type="term" value="P:bacterial-type flagellum-dependent cell motility"/>
    <property type="evidence" value="ECO:0007669"/>
    <property type="project" value="InterPro"/>
</dbReference>
<dbReference type="NCBIfam" id="TIGR00206">
    <property type="entry name" value="fliF"/>
    <property type="match status" value="1"/>
</dbReference>
<dbReference type="GO" id="GO:0009431">
    <property type="term" value="C:bacterial-type flagellum basal body, MS ring"/>
    <property type="evidence" value="ECO:0007669"/>
    <property type="project" value="InterPro"/>
</dbReference>
<keyword evidence="5 11" id="KW-0812">Transmembrane</keyword>
<evidence type="ECO:0000313" key="15">
    <source>
        <dbReference type="Proteomes" id="UP000197424"/>
    </source>
</evidence>
<dbReference type="PIRSF" id="PIRSF004862">
    <property type="entry name" value="FliF"/>
    <property type="match status" value="1"/>
</dbReference>
<sequence length="571" mass="61617">MAELNESSPPTFQQRVREALERYRALPGNKKLLLFGGMAAVASILVAAYLYTREPAYKVLFSNLPDREGGQVTEALTKLNVPYQLADGGVIRVPAEQVYSTRLKLASEGLPKASGIGFELMDNQKFGISQFAEQVNYQRAVEGELARTIEALGVVETARVHLAMPKQSVFVREQQLPTASVLLNLRPGFILDSGQIAGIRNLVASAVPGLPQKNITIVDQEGNLISRMPDMEDGSAGLSRRQLDYVRQIETSLTKRIEAILEPIVGSGNARAQVTAAVDFSEVEQTAETFNPNTPPNAGAIRSQQTSESQTREEAPQGGVPGALSNQPPNAAAAPVTLPPGTQAGLMPAPNGQQNQTRPVKSNKEATTNYEVDRTIQHVRQQTGALKRVTAAVVVNFKRTTTADGNAKMTPLSEQEMQQLDKLVREAMGFTQARGDSVQVVNASFADTAGSKAALQDRLLDYASNNPGEILKWVLGALVVLYLLFGVIRPVVRDIVKPKPVLPPPGSDAAAAEGEGVAGEGGMTLEDLANLDPKELARREYDSMLEGARQVVRADPRMAAQIIKEWVNNDE</sequence>
<organism evidence="14 15">
    <name type="scientific">Laribacter hongkongensis</name>
    <dbReference type="NCBI Taxonomy" id="168471"/>
    <lineage>
        <taxon>Bacteria</taxon>
        <taxon>Pseudomonadati</taxon>
        <taxon>Pseudomonadota</taxon>
        <taxon>Betaproteobacteria</taxon>
        <taxon>Neisseriales</taxon>
        <taxon>Aquaspirillaceae</taxon>
        <taxon>Laribacter</taxon>
    </lineage>
</organism>
<dbReference type="PANTHER" id="PTHR30046:SF0">
    <property type="entry name" value="FLAGELLAR M-RING PROTEIN"/>
    <property type="match status" value="1"/>
</dbReference>
<dbReference type="PANTHER" id="PTHR30046">
    <property type="entry name" value="FLAGELLAR M-RING PROTEIN"/>
    <property type="match status" value="1"/>
</dbReference>
<evidence type="ECO:0000259" key="13">
    <source>
        <dbReference type="Pfam" id="PF08345"/>
    </source>
</evidence>
<dbReference type="Gene3D" id="3.30.300.30">
    <property type="match status" value="1"/>
</dbReference>
<feature type="domain" description="Flagellar M-ring N-terminal" evidence="12">
    <location>
        <begin position="53"/>
        <end position="226"/>
    </location>
</feature>
<reference evidence="15" key="1">
    <citation type="submission" date="2017-06" db="EMBL/GenBank/DDBJ databases">
        <title>Whole genome sequence of Laribacter hongkongensis LHGZ1.</title>
        <authorList>
            <person name="Chen D."/>
            <person name="Wu H."/>
            <person name="Chen J."/>
        </authorList>
    </citation>
    <scope>NUCLEOTIDE SEQUENCE [LARGE SCALE GENOMIC DNA]</scope>
    <source>
        <strain evidence="15">LHGZ1</strain>
    </source>
</reference>
<evidence type="ECO:0000256" key="5">
    <source>
        <dbReference type="ARBA" id="ARBA00022692"/>
    </source>
</evidence>
<feature type="domain" description="Flagellar M-ring C-terminal" evidence="13">
    <location>
        <begin position="261"/>
        <end position="445"/>
    </location>
</feature>
<proteinExistence type="inferred from homology"/>
<keyword evidence="4" id="KW-1003">Cell membrane</keyword>
<evidence type="ECO:0000256" key="8">
    <source>
        <dbReference type="ARBA" id="ARBA00023143"/>
    </source>
</evidence>
<evidence type="ECO:0000313" key="14">
    <source>
        <dbReference type="EMBL" id="ASJ25262.1"/>
    </source>
</evidence>
<accession>A0A248LKT6</accession>
<dbReference type="OrthoDB" id="8554211at2"/>
<dbReference type="InterPro" id="IPR045851">
    <property type="entry name" value="AMP-bd_C_sf"/>
</dbReference>
<evidence type="ECO:0000256" key="11">
    <source>
        <dbReference type="SAM" id="Phobius"/>
    </source>
</evidence>
<evidence type="ECO:0000256" key="9">
    <source>
        <dbReference type="PIRNR" id="PIRNR004862"/>
    </source>
</evidence>
<feature type="region of interest" description="Disordered" evidence="10">
    <location>
        <begin position="285"/>
        <end position="367"/>
    </location>
</feature>
<feature type="compositionally biased region" description="Polar residues" evidence="10">
    <location>
        <begin position="351"/>
        <end position="367"/>
    </location>
</feature>
<keyword evidence="14" id="KW-0966">Cell projection</keyword>
<evidence type="ECO:0000256" key="3">
    <source>
        <dbReference type="ARBA" id="ARBA00007971"/>
    </source>
</evidence>
<evidence type="ECO:0000256" key="7">
    <source>
        <dbReference type="ARBA" id="ARBA00023136"/>
    </source>
</evidence>
<dbReference type="InterPro" id="IPR043427">
    <property type="entry name" value="YscJ/FliF"/>
</dbReference>
<comment type="subcellular location">
    <subcellularLocation>
        <location evidence="1 9">Bacterial flagellum basal body</location>
    </subcellularLocation>
    <subcellularLocation>
        <location evidence="2">Cell membrane</location>
        <topology evidence="2">Multi-pass membrane protein</topology>
    </subcellularLocation>
</comment>
<comment type="function">
    <text evidence="9">The M ring may be actively involved in energy transduction.</text>
</comment>
<evidence type="ECO:0000256" key="1">
    <source>
        <dbReference type="ARBA" id="ARBA00004117"/>
    </source>
</evidence>